<gene>
    <name evidence="2" type="ORF">Acr_10g0010060</name>
</gene>
<feature type="compositionally biased region" description="Basic and acidic residues" evidence="1">
    <location>
        <begin position="113"/>
        <end position="141"/>
    </location>
</feature>
<reference evidence="2 3" key="1">
    <citation type="submission" date="2019-07" db="EMBL/GenBank/DDBJ databases">
        <title>De Novo Assembly of kiwifruit Actinidia rufa.</title>
        <authorList>
            <person name="Sugita-Konishi S."/>
            <person name="Sato K."/>
            <person name="Mori E."/>
            <person name="Abe Y."/>
            <person name="Kisaki G."/>
            <person name="Hamano K."/>
            <person name="Suezawa K."/>
            <person name="Otani M."/>
            <person name="Fukuda T."/>
            <person name="Manabe T."/>
            <person name="Gomi K."/>
            <person name="Tabuchi M."/>
            <person name="Akimitsu K."/>
            <person name="Kataoka I."/>
        </authorList>
    </citation>
    <scope>NUCLEOTIDE SEQUENCE [LARGE SCALE GENOMIC DNA]</scope>
    <source>
        <strain evidence="3">cv. Fuchu</strain>
    </source>
</reference>
<comment type="caution">
    <text evidence="2">The sequence shown here is derived from an EMBL/GenBank/DDBJ whole genome shotgun (WGS) entry which is preliminary data.</text>
</comment>
<name>A0A7J0FAD9_9ERIC</name>
<dbReference type="Proteomes" id="UP000585474">
    <property type="component" value="Unassembled WGS sequence"/>
</dbReference>
<keyword evidence="3" id="KW-1185">Reference proteome</keyword>
<proteinExistence type="predicted"/>
<sequence length="168" mass="19332">MANNNQAPNLESLHREMHGIAESFKIMNKNNALLIQHLTTNNPPPLVAVPVPKEVDQSRRSHRSGDRDYQTRQSTGWAHSIKSRQRQSLSLHSRQERSPTRSESRSFSWAHNTEGEETMRRGRLSHRDDRMPRRQDKSTTQKIRDMDTCIDAINTGTNAPITVDALIW</sequence>
<protein>
    <submittedName>
        <fullName evidence="2">Uncharacterized protein</fullName>
    </submittedName>
</protein>
<evidence type="ECO:0000313" key="2">
    <source>
        <dbReference type="EMBL" id="GFY95621.1"/>
    </source>
</evidence>
<dbReference type="AlphaFoldDB" id="A0A7J0FAD9"/>
<organism evidence="2 3">
    <name type="scientific">Actinidia rufa</name>
    <dbReference type="NCBI Taxonomy" id="165716"/>
    <lineage>
        <taxon>Eukaryota</taxon>
        <taxon>Viridiplantae</taxon>
        <taxon>Streptophyta</taxon>
        <taxon>Embryophyta</taxon>
        <taxon>Tracheophyta</taxon>
        <taxon>Spermatophyta</taxon>
        <taxon>Magnoliopsida</taxon>
        <taxon>eudicotyledons</taxon>
        <taxon>Gunneridae</taxon>
        <taxon>Pentapetalae</taxon>
        <taxon>asterids</taxon>
        <taxon>Ericales</taxon>
        <taxon>Actinidiaceae</taxon>
        <taxon>Actinidia</taxon>
    </lineage>
</organism>
<accession>A0A7J0FAD9</accession>
<feature type="compositionally biased region" description="Basic and acidic residues" evidence="1">
    <location>
        <begin position="53"/>
        <end position="70"/>
    </location>
</feature>
<dbReference type="EMBL" id="BJWL01000010">
    <property type="protein sequence ID" value="GFY95621.1"/>
    <property type="molecule type" value="Genomic_DNA"/>
</dbReference>
<evidence type="ECO:0000256" key="1">
    <source>
        <dbReference type="SAM" id="MobiDB-lite"/>
    </source>
</evidence>
<feature type="compositionally biased region" description="Basic and acidic residues" evidence="1">
    <location>
        <begin position="93"/>
        <end position="104"/>
    </location>
</feature>
<feature type="region of interest" description="Disordered" evidence="1">
    <location>
        <begin position="42"/>
        <end position="141"/>
    </location>
</feature>
<evidence type="ECO:0000313" key="3">
    <source>
        <dbReference type="Proteomes" id="UP000585474"/>
    </source>
</evidence>